<keyword evidence="2" id="KW-1185">Reference proteome</keyword>
<dbReference type="AlphaFoldDB" id="L7FQH3"/>
<evidence type="ECO:0000313" key="2">
    <source>
        <dbReference type="Proteomes" id="UP000014680"/>
    </source>
</evidence>
<name>L7FQH3_ENTIV</name>
<dbReference type="PANTHER" id="PTHR45661:SF3">
    <property type="entry name" value="IG-LIKE DOMAIN-CONTAINING PROTEIN"/>
    <property type="match status" value="1"/>
</dbReference>
<accession>L7FQH3</accession>
<dbReference type="Pfam" id="PF13306">
    <property type="entry name" value="LRR_5"/>
    <property type="match status" value="1"/>
</dbReference>
<dbReference type="InterPro" id="IPR026906">
    <property type="entry name" value="LRR_5"/>
</dbReference>
<dbReference type="RefSeq" id="XP_004261300.1">
    <property type="nucleotide sequence ID" value="XM_004261252.1"/>
</dbReference>
<dbReference type="EMBL" id="KB206203">
    <property type="protein sequence ID" value="ELP94529.1"/>
    <property type="molecule type" value="Genomic_DNA"/>
</dbReference>
<dbReference type="GeneID" id="14893517"/>
<dbReference type="SUPFAM" id="SSF52058">
    <property type="entry name" value="L domain-like"/>
    <property type="match status" value="1"/>
</dbReference>
<dbReference type="VEuPathDB" id="AmoebaDB:EIN_116300"/>
<dbReference type="InterPro" id="IPR053139">
    <property type="entry name" value="Surface_bspA-like"/>
</dbReference>
<organism evidence="1 2">
    <name type="scientific">Entamoeba invadens IP1</name>
    <dbReference type="NCBI Taxonomy" id="370355"/>
    <lineage>
        <taxon>Eukaryota</taxon>
        <taxon>Amoebozoa</taxon>
        <taxon>Evosea</taxon>
        <taxon>Archamoebae</taxon>
        <taxon>Mastigamoebida</taxon>
        <taxon>Entamoebidae</taxon>
        <taxon>Entamoeba</taxon>
    </lineage>
</organism>
<dbReference type="Proteomes" id="UP000014680">
    <property type="component" value="Unassembled WGS sequence"/>
</dbReference>
<proteinExistence type="predicted"/>
<protein>
    <recommendedName>
        <fullName evidence="3">Leucine rich repeat containing protein BspA family protein</fullName>
    </recommendedName>
</protein>
<reference evidence="1 2" key="1">
    <citation type="submission" date="2012-10" db="EMBL/GenBank/DDBJ databases">
        <authorList>
            <person name="Zafar N."/>
            <person name="Inman J."/>
            <person name="Hall N."/>
            <person name="Lorenzi H."/>
            <person name="Caler E."/>
        </authorList>
    </citation>
    <scope>NUCLEOTIDE SEQUENCE [LARGE SCALE GENOMIC DNA]</scope>
    <source>
        <strain evidence="1 2">IP1</strain>
    </source>
</reference>
<sequence>MSKLDKYNGMIVSSYFKTVSDFIKFLFVCKKFVDNMEKFHYNPVPLTLRSISFFPKIETLCLYTPSDENFGVFSRHPNILRLLLQKPREFFKVRVLYDFDYFESLKYPSDKFDYKKLTFTYTDKDRIFKETTKNVVIPKTVKKLGTESFSSFYKLERVNIPPNVVFIGESCFKTCYNITTLTLPSNLTEIGAVAFATLESLKSIIIPKYITSLKAYTFADCRELVDVELPEHLEIIEKCCFNKCQKLQNVIIPNGVSEIGNNAFEGCAMSQISIPTCLKTIEKFTFYGCKNLVEVKGLECVITFKTFAFGGHTKLNKVEIDKTAILENDAFGEQINVVRIDSHQFK</sequence>
<gene>
    <name evidence="1" type="ORF">EIN_116300</name>
</gene>
<dbReference type="InterPro" id="IPR032675">
    <property type="entry name" value="LRR_dom_sf"/>
</dbReference>
<dbReference type="PANTHER" id="PTHR45661">
    <property type="entry name" value="SURFACE ANTIGEN"/>
    <property type="match status" value="1"/>
</dbReference>
<evidence type="ECO:0008006" key="3">
    <source>
        <dbReference type="Google" id="ProtNLM"/>
    </source>
</evidence>
<evidence type="ECO:0000313" key="1">
    <source>
        <dbReference type="EMBL" id="ELP94529.1"/>
    </source>
</evidence>
<dbReference type="KEGG" id="eiv:EIN_116300"/>
<dbReference type="OrthoDB" id="26891at2759"/>
<dbReference type="Gene3D" id="3.80.10.10">
    <property type="entry name" value="Ribonuclease Inhibitor"/>
    <property type="match status" value="2"/>
</dbReference>